<proteinExistence type="predicted"/>
<dbReference type="GO" id="GO:0016787">
    <property type="term" value="F:hydrolase activity"/>
    <property type="evidence" value="ECO:0007669"/>
    <property type="project" value="UniProtKB-KW"/>
</dbReference>
<dbReference type="Gene3D" id="3.40.50.1820">
    <property type="entry name" value="alpha/beta hydrolase"/>
    <property type="match status" value="1"/>
</dbReference>
<keyword evidence="1" id="KW-0378">Hydrolase</keyword>
<name>A0A8H7T7P4_9HELO</name>
<dbReference type="PANTHER" id="PTHR48081">
    <property type="entry name" value="AB HYDROLASE SUPERFAMILY PROTEIN C4A8.06C"/>
    <property type="match status" value="1"/>
</dbReference>
<keyword evidence="4" id="KW-1185">Reference proteome</keyword>
<evidence type="ECO:0000259" key="2">
    <source>
        <dbReference type="Pfam" id="PF07859"/>
    </source>
</evidence>
<organism evidence="3 4">
    <name type="scientific">Cadophora malorum</name>
    <dbReference type="NCBI Taxonomy" id="108018"/>
    <lineage>
        <taxon>Eukaryota</taxon>
        <taxon>Fungi</taxon>
        <taxon>Dikarya</taxon>
        <taxon>Ascomycota</taxon>
        <taxon>Pezizomycotina</taxon>
        <taxon>Leotiomycetes</taxon>
        <taxon>Helotiales</taxon>
        <taxon>Ploettnerulaceae</taxon>
        <taxon>Cadophora</taxon>
    </lineage>
</organism>
<dbReference type="EMBL" id="JAFJYH010000286">
    <property type="protein sequence ID" value="KAG4414002.1"/>
    <property type="molecule type" value="Genomic_DNA"/>
</dbReference>
<accession>A0A8H7T7P4</accession>
<evidence type="ECO:0000313" key="4">
    <source>
        <dbReference type="Proteomes" id="UP000664132"/>
    </source>
</evidence>
<dbReference type="OrthoDB" id="408631at2759"/>
<protein>
    <recommendedName>
        <fullName evidence="2">Alpha/beta hydrolase fold-3 domain-containing protein</fullName>
    </recommendedName>
</protein>
<dbReference type="AlphaFoldDB" id="A0A8H7T7P4"/>
<dbReference type="Pfam" id="PF07859">
    <property type="entry name" value="Abhydrolase_3"/>
    <property type="match status" value="1"/>
</dbReference>
<dbReference type="InterPro" id="IPR050300">
    <property type="entry name" value="GDXG_lipolytic_enzyme"/>
</dbReference>
<dbReference type="PANTHER" id="PTHR48081:SF8">
    <property type="entry name" value="ALPHA_BETA HYDROLASE FOLD-3 DOMAIN-CONTAINING PROTEIN-RELATED"/>
    <property type="match status" value="1"/>
</dbReference>
<dbReference type="InterPro" id="IPR029058">
    <property type="entry name" value="AB_hydrolase_fold"/>
</dbReference>
<evidence type="ECO:0000313" key="3">
    <source>
        <dbReference type="EMBL" id="KAG4414002.1"/>
    </source>
</evidence>
<dbReference type="SUPFAM" id="SSF53474">
    <property type="entry name" value="alpha/beta-Hydrolases"/>
    <property type="match status" value="1"/>
</dbReference>
<feature type="domain" description="Alpha/beta hydrolase fold-3" evidence="2">
    <location>
        <begin position="93"/>
        <end position="306"/>
    </location>
</feature>
<evidence type="ECO:0000256" key="1">
    <source>
        <dbReference type="ARBA" id="ARBA00022801"/>
    </source>
</evidence>
<comment type="caution">
    <text evidence="3">The sequence shown here is derived from an EMBL/GenBank/DDBJ whole genome shotgun (WGS) entry which is preliminary data.</text>
</comment>
<gene>
    <name evidence="3" type="ORF">IFR04_012869</name>
</gene>
<sequence length="332" mass="37120">MADFSQFGGISDDWTAYVTAHPQPPLPPDLTPVQLQERTNAGREANSREILSTITIDIDTRDFTCPTSNEETIPLRVYKPASTPTAAKLPLFIFYHGGGYCFGSLSSEDGFCSWIVEKLGIVVINVCYRHTPQWKWPAQREDAYNSLNWVFGNMKEIGGDSNQVFVGGRSSGSNLAAGITLRETETGSRRIKGLILDLPHVCHTDAFPLQLIAYGKDSFTENVNAPILPSSRIKFFNDLLNVEDPREKYYSVLLSSQADLANFPPTHFLVAGRDPLRDEALLFEEKLRHLGVKTGINIYPGVPHGFRRYGELKSSQLYDQDLVKALTRLLKH</sequence>
<reference evidence="3" key="1">
    <citation type="submission" date="2021-02" db="EMBL/GenBank/DDBJ databases">
        <title>Genome sequence Cadophora malorum strain M34.</title>
        <authorList>
            <person name="Stefanovic E."/>
            <person name="Vu D."/>
            <person name="Scully C."/>
            <person name="Dijksterhuis J."/>
            <person name="Roader J."/>
            <person name="Houbraken J."/>
        </authorList>
    </citation>
    <scope>NUCLEOTIDE SEQUENCE</scope>
    <source>
        <strain evidence="3">M34</strain>
    </source>
</reference>
<dbReference type="InterPro" id="IPR013094">
    <property type="entry name" value="AB_hydrolase_3"/>
</dbReference>
<dbReference type="Proteomes" id="UP000664132">
    <property type="component" value="Unassembled WGS sequence"/>
</dbReference>